<dbReference type="GO" id="GO:0022857">
    <property type="term" value="F:transmembrane transporter activity"/>
    <property type="evidence" value="ECO:0007669"/>
    <property type="project" value="InterPro"/>
</dbReference>
<feature type="repeat" description="ANK" evidence="7">
    <location>
        <begin position="731"/>
        <end position="780"/>
    </location>
</feature>
<evidence type="ECO:0000256" key="3">
    <source>
        <dbReference type="ARBA" id="ARBA00022737"/>
    </source>
</evidence>
<accession>A0AB34FIK2</accession>
<feature type="repeat" description="ANK" evidence="7">
    <location>
        <begin position="698"/>
        <end position="730"/>
    </location>
</feature>
<evidence type="ECO:0000256" key="4">
    <source>
        <dbReference type="ARBA" id="ARBA00022989"/>
    </source>
</evidence>
<dbReference type="SUPFAM" id="SSF52540">
    <property type="entry name" value="P-loop containing nucleoside triphosphate hydrolases"/>
    <property type="match status" value="1"/>
</dbReference>
<evidence type="ECO:0000256" key="7">
    <source>
        <dbReference type="PROSITE-ProRule" id="PRU00023"/>
    </source>
</evidence>
<feature type="domain" description="Nephrocystin 3-like N-terminal" evidence="8">
    <location>
        <begin position="297"/>
        <end position="380"/>
    </location>
</feature>
<feature type="repeat" description="ANK" evidence="7">
    <location>
        <begin position="1263"/>
        <end position="1295"/>
    </location>
</feature>
<feature type="repeat" description="ANK" evidence="7">
    <location>
        <begin position="986"/>
        <end position="1018"/>
    </location>
</feature>
<feature type="repeat" description="ANK" evidence="7">
    <location>
        <begin position="1125"/>
        <end position="1157"/>
    </location>
</feature>
<evidence type="ECO:0000313" key="10">
    <source>
        <dbReference type="Proteomes" id="UP001163105"/>
    </source>
</evidence>
<feature type="repeat" description="ANK" evidence="7">
    <location>
        <begin position="1092"/>
        <end position="1124"/>
    </location>
</feature>
<feature type="repeat" description="ANK" evidence="7">
    <location>
        <begin position="1158"/>
        <end position="1196"/>
    </location>
</feature>
<dbReference type="GO" id="GO:0009116">
    <property type="term" value="P:nucleoside metabolic process"/>
    <property type="evidence" value="ECO:0007669"/>
    <property type="project" value="InterPro"/>
</dbReference>
<dbReference type="GO" id="GO:0016020">
    <property type="term" value="C:membrane"/>
    <property type="evidence" value="ECO:0007669"/>
    <property type="project" value="UniProtKB-SubCell"/>
</dbReference>
<dbReference type="InterPro" id="IPR056884">
    <property type="entry name" value="NPHP3-like_N"/>
</dbReference>
<protein>
    <recommendedName>
        <fullName evidence="8">Nephrocystin 3-like N-terminal domain-containing protein</fullName>
    </recommendedName>
</protein>
<dbReference type="Proteomes" id="UP001163105">
    <property type="component" value="Unassembled WGS sequence"/>
</dbReference>
<organism evidence="9 10">
    <name type="scientific">Purpureocillium lavendulum</name>
    <dbReference type="NCBI Taxonomy" id="1247861"/>
    <lineage>
        <taxon>Eukaryota</taxon>
        <taxon>Fungi</taxon>
        <taxon>Dikarya</taxon>
        <taxon>Ascomycota</taxon>
        <taxon>Pezizomycotina</taxon>
        <taxon>Sordariomycetes</taxon>
        <taxon>Hypocreomycetidae</taxon>
        <taxon>Hypocreales</taxon>
        <taxon>Ophiocordycipitaceae</taxon>
        <taxon>Purpureocillium</taxon>
    </lineage>
</organism>
<keyword evidence="4" id="KW-1133">Transmembrane helix</keyword>
<dbReference type="InterPro" id="IPR027417">
    <property type="entry name" value="P-loop_NTPase"/>
</dbReference>
<dbReference type="EMBL" id="JAQHRD010000007">
    <property type="protein sequence ID" value="KAJ6439239.1"/>
    <property type="molecule type" value="Genomic_DNA"/>
</dbReference>
<dbReference type="InterPro" id="IPR036259">
    <property type="entry name" value="MFS_trans_sf"/>
</dbReference>
<evidence type="ECO:0000256" key="5">
    <source>
        <dbReference type="ARBA" id="ARBA00023043"/>
    </source>
</evidence>
<dbReference type="PROSITE" id="PS50297">
    <property type="entry name" value="ANK_REP_REGION"/>
    <property type="match status" value="20"/>
</dbReference>
<sequence length="1710" mass="185372">MAILDNEHCGTFPMGRGDEYIFGAGDACGHNIIIATLPADEKYGTGSAAALASQVKRFFPSLWLGLLVGVAAGLPNLSRNPPLDIRLGDVLVGLSEGESAGIIAYDLGKETTEDGFQLLRHGHVLATTAKVIRSAIGSIRLREPDEANEFLPFYRQIKDKTHSGGTFIDPGQAKDTLYQVNNGGTEHPVERERRPDSRRTRVWYGPIGSGDTLMKNARKRDELRDKYQVIGLEMEAAGTMNCIPVGVIRGVCDYGDEHKNKEWQPYAAAMAAAYAKAILAKIGHESDARRDGQTLQHKYLKWLDPTRIGEHHGFLWIKGKPGAGKSTLMKFALADARKKMMHQTIISFFFNARGNDLEKSTPGLYRSLLLQLLERLPELECIFNSLAVLSLGKYTLVCFVDALDECAEDSIRDMGLSLIVESQEGHSQDIVNYLDTELKIGHGKVAEQIRVDLRAKASGVFMWVVLVVGILQREYDHGGKHLLQLRLGEIPGDLHELFRDILTRDRDSRDRLLLCIQWVLFARQPLKPEQLYFAVLSGVEPTAVSSWDPKEIEESDIRRFILSASKGLAEVSRSKTPTVQFIHESVNDFLKQDGLQDFWSDRGRNFEGDSQERLKQYCLSYMNMGIAGLDTDNLTAIAEARHSADRTYPFLEYAIRNVLFSYRRHLLSYLAEYGDEIMFAFILASGSHNTAIDAVEEDGRTPLSYAAEAGHDAFVRLLLDERAAINAADMDGRTPLSHAAERGHKAVAQLLLDRCAARAGHDALMQLLLERGAAIDAADKDGRTSLWLAAGTGHSAVVRLLLGQGAAINTADKDGRTPLSHAARTGHAAQVQLLLESEAAIDTADKDSRTPLSRAVETSEKAVMRLLIDRGATIDAADKNGRTPLSLAAGIGNDAVVRLLLDRGAAIDSADKDGRTPLSHAVETREKAVMRLLIDRGATIDAADRDGRTPLGLAARIRYTDVTRRQDDVMGLLLDWGAAIDSADKDGRTPLSHAAGTDNEAVVRLLLDRRATVDSADKDGRTPLSHAAGTGNGTVVRLLLGRGAAVDAADRDGRTPLGLAARIRYTDVTRRQVDVMGLLLDQGAVIDSADKDGQTPLSHATESGNEAVVRLLLGRGAAIDMADKNGQTPLSHAAERGNEAVVRLLLGRGAAIDKADKNGQTPLSHTTGSQYKAVTRHEIVVRLLLRRGAAIDAADKDGRTPLSHAAGTGYMAVVRLLLDRRATIDSADKDGRTPLSHAAGTGNDTVVRLLLDRRATIDSADKDGRTPLSHAAGTGNEAVVRLLLEQSAAIDVADLSCRTPLSHAARSRHEGFVRLLIDQGATIDAADKDGQTPLSHAAERGNEAVVRLLLDQGAAIDSADKSGRTPLSHATERGNEAMVRLLSDRGAAIDAVDKNDRTLLSHAAEVGNEAAVRLLLDQGAAIDLADKIGRTPLSYAAGSRYTAATRQEAVVQLLLDRGAAIDAADKDGRTPLSHAAATGHDDVPRLLHVQGAAIDAADKDGRTPLSYAAGNRREGVVRLLKLCGAKSAPTEWVTTHELTDPRNKAEKIATHLSPFAVVLPRRVFKVFPEPVVEVFEVDVACRQRTHNFDIGIQRQIQYGFTSWAEVLSKRNIVRVHVAIFAHIWSQYSGTNALMYYIVYIFQMAGLSGTTNVTISSIQCIINVLPIGYRATLAFRGESCFVAPGVACAFPVAGYTTTAPCTNSGCLAFME</sequence>
<reference evidence="9" key="1">
    <citation type="submission" date="2023-01" db="EMBL/GenBank/DDBJ databases">
        <title>The growth and conidiation of Purpureocillium lavendulum are regulated by nitrogen source and histone H3K14 acetylation.</title>
        <authorList>
            <person name="Tang P."/>
            <person name="Han J."/>
            <person name="Zhang C."/>
            <person name="Tang P."/>
            <person name="Qi F."/>
            <person name="Zhang K."/>
            <person name="Liang L."/>
        </authorList>
    </citation>
    <scope>NUCLEOTIDE SEQUENCE</scope>
    <source>
        <strain evidence="9">YMF1.00683</strain>
    </source>
</reference>
<dbReference type="InterPro" id="IPR050889">
    <property type="entry name" value="Dendritic_Spine_Reg/Scaffold"/>
</dbReference>
<dbReference type="InterPro" id="IPR002110">
    <property type="entry name" value="Ankyrin_rpt"/>
</dbReference>
<evidence type="ECO:0000256" key="1">
    <source>
        <dbReference type="ARBA" id="ARBA00004370"/>
    </source>
</evidence>
<dbReference type="InterPro" id="IPR036770">
    <property type="entry name" value="Ankyrin_rpt-contain_sf"/>
</dbReference>
<dbReference type="SMART" id="SM00248">
    <property type="entry name" value="ANK"/>
    <property type="match status" value="25"/>
</dbReference>
<keyword evidence="6" id="KW-0472">Membrane</keyword>
<dbReference type="Gene3D" id="3.40.50.1580">
    <property type="entry name" value="Nucleoside phosphorylase domain"/>
    <property type="match status" value="1"/>
</dbReference>
<feature type="repeat" description="ANK" evidence="7">
    <location>
        <begin position="913"/>
        <end position="945"/>
    </location>
</feature>
<feature type="repeat" description="ANK" evidence="7">
    <location>
        <begin position="1467"/>
        <end position="1499"/>
    </location>
</feature>
<dbReference type="GO" id="GO:0003824">
    <property type="term" value="F:catalytic activity"/>
    <property type="evidence" value="ECO:0007669"/>
    <property type="project" value="InterPro"/>
</dbReference>
<comment type="caution">
    <text evidence="9">The sequence shown here is derived from an EMBL/GenBank/DDBJ whole genome shotgun (WGS) entry which is preliminary data.</text>
</comment>
<keyword evidence="5 7" id="KW-0040">ANK repeat</keyword>
<feature type="repeat" description="ANK" evidence="7">
    <location>
        <begin position="1428"/>
        <end position="1466"/>
    </location>
</feature>
<dbReference type="Pfam" id="PF12796">
    <property type="entry name" value="Ank_2"/>
    <property type="match status" value="8"/>
</dbReference>
<dbReference type="PANTHER" id="PTHR24166">
    <property type="entry name" value="ROLLING PEBBLES, ISOFORM B"/>
    <property type="match status" value="1"/>
</dbReference>
<name>A0AB34FIK2_9HYPO</name>
<dbReference type="Pfam" id="PF00023">
    <property type="entry name" value="Ank"/>
    <property type="match status" value="2"/>
</dbReference>
<dbReference type="InterPro" id="IPR035994">
    <property type="entry name" value="Nucleoside_phosphorylase_sf"/>
</dbReference>
<keyword evidence="2" id="KW-0812">Transmembrane</keyword>
<comment type="subcellular location">
    <subcellularLocation>
        <location evidence="1">Membrane</location>
    </subcellularLocation>
</comment>
<evidence type="ECO:0000256" key="2">
    <source>
        <dbReference type="ARBA" id="ARBA00022692"/>
    </source>
</evidence>
<feature type="repeat" description="ANK" evidence="7">
    <location>
        <begin position="847"/>
        <end position="879"/>
    </location>
</feature>
<dbReference type="Pfam" id="PF24883">
    <property type="entry name" value="NPHP3_N"/>
    <property type="match status" value="1"/>
</dbReference>
<dbReference type="SUPFAM" id="SSF48403">
    <property type="entry name" value="Ankyrin repeat"/>
    <property type="match status" value="3"/>
</dbReference>
<feature type="repeat" description="ANK" evidence="7">
    <location>
        <begin position="1296"/>
        <end position="1328"/>
    </location>
</feature>
<evidence type="ECO:0000256" key="6">
    <source>
        <dbReference type="ARBA" id="ARBA00023136"/>
    </source>
</evidence>
<feature type="repeat" description="ANK" evidence="7">
    <location>
        <begin position="814"/>
        <end position="846"/>
    </location>
</feature>
<dbReference type="PRINTS" id="PR01415">
    <property type="entry name" value="ANKYRIN"/>
</dbReference>
<dbReference type="Pfam" id="PF00083">
    <property type="entry name" value="Sugar_tr"/>
    <property type="match status" value="1"/>
</dbReference>
<dbReference type="SUPFAM" id="SSF53167">
    <property type="entry name" value="Purine and uridine phosphorylases"/>
    <property type="match status" value="1"/>
</dbReference>
<dbReference type="Gene3D" id="3.40.50.300">
    <property type="entry name" value="P-loop containing nucleotide triphosphate hydrolases"/>
    <property type="match status" value="1"/>
</dbReference>
<proteinExistence type="predicted"/>
<feature type="repeat" description="ANK" evidence="7">
    <location>
        <begin position="1230"/>
        <end position="1262"/>
    </location>
</feature>
<dbReference type="Gene3D" id="1.25.40.20">
    <property type="entry name" value="Ankyrin repeat-containing domain"/>
    <property type="match status" value="9"/>
</dbReference>
<feature type="repeat" description="ANK" evidence="7">
    <location>
        <begin position="1362"/>
        <end position="1394"/>
    </location>
</feature>
<feature type="repeat" description="ANK" evidence="7">
    <location>
        <begin position="946"/>
        <end position="985"/>
    </location>
</feature>
<feature type="repeat" description="ANK" evidence="7">
    <location>
        <begin position="880"/>
        <end position="912"/>
    </location>
</feature>
<evidence type="ECO:0000313" key="9">
    <source>
        <dbReference type="EMBL" id="KAJ6439239.1"/>
    </source>
</evidence>
<dbReference type="InterPro" id="IPR005828">
    <property type="entry name" value="MFS_sugar_transport-like"/>
</dbReference>
<evidence type="ECO:0000259" key="8">
    <source>
        <dbReference type="Pfam" id="PF24883"/>
    </source>
</evidence>
<feature type="repeat" description="ANK" evidence="7">
    <location>
        <begin position="1019"/>
        <end position="1051"/>
    </location>
</feature>
<dbReference type="Gene3D" id="1.20.1250.20">
    <property type="entry name" value="MFS general substrate transporter like domains"/>
    <property type="match status" value="1"/>
</dbReference>
<feature type="repeat" description="ANK" evidence="7">
    <location>
        <begin position="1197"/>
        <end position="1229"/>
    </location>
</feature>
<feature type="repeat" description="ANK" evidence="7">
    <location>
        <begin position="1052"/>
        <end position="1091"/>
    </location>
</feature>
<keyword evidence="10" id="KW-1185">Reference proteome</keyword>
<gene>
    <name evidence="9" type="ORF">O9K51_08651</name>
</gene>
<feature type="repeat" description="ANK" evidence="7">
    <location>
        <begin position="781"/>
        <end position="813"/>
    </location>
</feature>
<feature type="repeat" description="ANK" evidence="7">
    <location>
        <begin position="1395"/>
        <end position="1427"/>
    </location>
</feature>
<feature type="repeat" description="ANK" evidence="7">
    <location>
        <begin position="1329"/>
        <end position="1361"/>
    </location>
</feature>
<dbReference type="PROSITE" id="PS50088">
    <property type="entry name" value="ANK_REPEAT"/>
    <property type="match status" value="23"/>
</dbReference>
<keyword evidence="3" id="KW-0677">Repeat</keyword>
<dbReference type="PANTHER" id="PTHR24166:SF48">
    <property type="entry name" value="PROTEIN VAPYRIN"/>
    <property type="match status" value="1"/>
</dbReference>